<comment type="similarity">
    <text evidence="1">Belongs to the beta-class carbonic anhydrase family.</text>
</comment>
<evidence type="ECO:0008006" key="8">
    <source>
        <dbReference type="Google" id="ProtNLM"/>
    </source>
</evidence>
<evidence type="ECO:0000313" key="7">
    <source>
        <dbReference type="Proteomes" id="UP000192596"/>
    </source>
</evidence>
<organism evidence="6 7">
    <name type="scientific">Cryoendolithus antarcticus</name>
    <dbReference type="NCBI Taxonomy" id="1507870"/>
    <lineage>
        <taxon>Eukaryota</taxon>
        <taxon>Fungi</taxon>
        <taxon>Dikarya</taxon>
        <taxon>Ascomycota</taxon>
        <taxon>Pezizomycotina</taxon>
        <taxon>Dothideomycetes</taxon>
        <taxon>Dothideomycetidae</taxon>
        <taxon>Cladosporiales</taxon>
        <taxon>Cladosporiaceae</taxon>
        <taxon>Cryoendolithus</taxon>
    </lineage>
</organism>
<feature type="compositionally biased region" description="Low complexity" evidence="5">
    <location>
        <begin position="310"/>
        <end position="324"/>
    </location>
</feature>
<dbReference type="InParanoid" id="A0A1V8SXG6"/>
<keyword evidence="3 4" id="KW-0862">Zinc</keyword>
<dbReference type="SMART" id="SM00947">
    <property type="entry name" value="Pro_CA"/>
    <property type="match status" value="1"/>
</dbReference>
<evidence type="ECO:0000256" key="2">
    <source>
        <dbReference type="ARBA" id="ARBA00022723"/>
    </source>
</evidence>
<feature type="region of interest" description="Disordered" evidence="5">
    <location>
        <begin position="302"/>
        <end position="324"/>
    </location>
</feature>
<dbReference type="Gene3D" id="3.40.1050.10">
    <property type="entry name" value="Carbonic anhydrase"/>
    <property type="match status" value="1"/>
</dbReference>
<comment type="caution">
    <text evidence="6">The sequence shown here is derived from an EMBL/GenBank/DDBJ whole genome shotgun (WGS) entry which is preliminary data.</text>
</comment>
<dbReference type="SUPFAM" id="SSF53056">
    <property type="entry name" value="beta-carbonic anhydrase, cab"/>
    <property type="match status" value="1"/>
</dbReference>
<evidence type="ECO:0000256" key="1">
    <source>
        <dbReference type="ARBA" id="ARBA00006217"/>
    </source>
</evidence>
<accession>A0A1V8SXG6</accession>
<dbReference type="OrthoDB" id="10248475at2759"/>
<proteinExistence type="inferred from homology"/>
<dbReference type="InterPro" id="IPR001765">
    <property type="entry name" value="Carbonic_anhydrase"/>
</dbReference>
<dbReference type="STRING" id="1507870.A0A1V8SXG6"/>
<dbReference type="PANTHER" id="PTHR43175">
    <property type="entry name" value="CARBONIC ANHYDRASE"/>
    <property type="match status" value="1"/>
</dbReference>
<dbReference type="Proteomes" id="UP000192596">
    <property type="component" value="Unassembled WGS sequence"/>
</dbReference>
<keyword evidence="2 4" id="KW-0479">Metal-binding</keyword>
<evidence type="ECO:0000256" key="5">
    <source>
        <dbReference type="SAM" id="MobiDB-lite"/>
    </source>
</evidence>
<evidence type="ECO:0000256" key="3">
    <source>
        <dbReference type="ARBA" id="ARBA00022833"/>
    </source>
</evidence>
<sequence length="357" mass="39569">MSQANALAASLVERNKKYATENHKPMPLLHGADGKLRRGTGVLVVTCVDPRIVPETFLGFRQPGFDPIALPVVRVIGGRVKHAVTNIVGLDAAFGIDTIFIVHHTDCGLTHNTDVSLKATLKDKFPGETARVEELSFHPIAQLGESVSEDMQYLREHPLIKKDMTLRGFLYHIDSEAEQNGVPQIEVPSQIVQGRVLLHAFSREHRKFIEEMERLTALIDDIEAAGPEGEGGNVYQTLESERLRLQHAEELERWSGIGKKLDQGALRQWQREQASRAETGVYLGETVQDDASELAHFTEELTAEHEDLSEASPQSPSSALLSRAASDARLDAEIRDQMPNISAAITAIHEHRDTYAE</sequence>
<feature type="binding site" evidence="4">
    <location>
        <position position="47"/>
    </location>
    <ligand>
        <name>Zn(2+)</name>
        <dbReference type="ChEBI" id="CHEBI:29105"/>
    </ligand>
</feature>
<dbReference type="GO" id="GO:0004089">
    <property type="term" value="F:carbonate dehydratase activity"/>
    <property type="evidence" value="ECO:0007669"/>
    <property type="project" value="InterPro"/>
</dbReference>
<reference evidence="7" key="1">
    <citation type="submission" date="2017-03" db="EMBL/GenBank/DDBJ databases">
        <title>Genomes of endolithic fungi from Antarctica.</title>
        <authorList>
            <person name="Coleine C."/>
            <person name="Masonjones S."/>
            <person name="Stajich J.E."/>
        </authorList>
    </citation>
    <scope>NUCLEOTIDE SEQUENCE [LARGE SCALE GENOMIC DNA]</scope>
    <source>
        <strain evidence="7">CCFEE 5527</strain>
    </source>
</reference>
<protein>
    <recommendedName>
        <fullName evidence="8">Carbonic anhydrase</fullName>
    </recommendedName>
</protein>
<feature type="binding site" evidence="4">
    <location>
        <position position="49"/>
    </location>
    <ligand>
        <name>Zn(2+)</name>
        <dbReference type="ChEBI" id="CHEBI:29105"/>
    </ligand>
</feature>
<feature type="binding site" evidence="4">
    <location>
        <position position="104"/>
    </location>
    <ligand>
        <name>Zn(2+)</name>
        <dbReference type="ChEBI" id="CHEBI:29105"/>
    </ligand>
</feature>
<dbReference type="InterPro" id="IPR036874">
    <property type="entry name" value="Carbonic_anhydrase_sf"/>
</dbReference>
<dbReference type="PANTHER" id="PTHR43175:SF3">
    <property type="entry name" value="CARBON DISULFIDE HYDROLASE"/>
    <property type="match status" value="1"/>
</dbReference>
<dbReference type="AlphaFoldDB" id="A0A1V8SXG6"/>
<comment type="cofactor">
    <cofactor evidence="4">
        <name>Zn(2+)</name>
        <dbReference type="ChEBI" id="CHEBI:29105"/>
    </cofactor>
    <text evidence="4">Binds 1 zinc ion per subunit.</text>
</comment>
<keyword evidence="7" id="KW-1185">Reference proteome</keyword>
<evidence type="ECO:0000313" key="6">
    <source>
        <dbReference type="EMBL" id="OQO03853.1"/>
    </source>
</evidence>
<dbReference type="GO" id="GO:0008270">
    <property type="term" value="F:zinc ion binding"/>
    <property type="evidence" value="ECO:0007669"/>
    <property type="project" value="InterPro"/>
</dbReference>
<feature type="binding site" evidence="4">
    <location>
        <position position="107"/>
    </location>
    <ligand>
        <name>Zn(2+)</name>
        <dbReference type="ChEBI" id="CHEBI:29105"/>
    </ligand>
</feature>
<gene>
    <name evidence="6" type="ORF">B0A48_10494</name>
</gene>
<dbReference type="EMBL" id="NAJO01000023">
    <property type="protein sequence ID" value="OQO03853.1"/>
    <property type="molecule type" value="Genomic_DNA"/>
</dbReference>
<name>A0A1V8SXG6_9PEZI</name>
<evidence type="ECO:0000256" key="4">
    <source>
        <dbReference type="PIRSR" id="PIRSR601765-1"/>
    </source>
</evidence>